<feature type="compositionally biased region" description="Polar residues" evidence="1">
    <location>
        <begin position="110"/>
        <end position="128"/>
    </location>
</feature>
<dbReference type="InterPro" id="IPR009057">
    <property type="entry name" value="Homeodomain-like_sf"/>
</dbReference>
<evidence type="ECO:0000256" key="1">
    <source>
        <dbReference type="SAM" id="MobiDB-lite"/>
    </source>
</evidence>
<dbReference type="SUPFAM" id="SSF46689">
    <property type="entry name" value="Homeodomain-like"/>
    <property type="match status" value="1"/>
</dbReference>
<dbReference type="Gene3D" id="3.40.50.2020">
    <property type="match status" value="1"/>
</dbReference>
<proteinExistence type="predicted"/>
<feature type="compositionally biased region" description="Polar residues" evidence="1">
    <location>
        <begin position="19"/>
        <end position="29"/>
    </location>
</feature>
<dbReference type="EMBL" id="NCKW01011457">
    <property type="protein sequence ID" value="POM63466.1"/>
    <property type="molecule type" value="Genomic_DNA"/>
</dbReference>
<keyword evidence="4" id="KW-1185">Reference proteome</keyword>
<dbReference type="Gene3D" id="1.10.10.60">
    <property type="entry name" value="Homeodomain-like"/>
    <property type="match status" value="1"/>
</dbReference>
<sequence>MCITHEQRTRAPERPCQGSEVSNAKSTVKVSAPRRTRKSRYLCEKDRWEIIKRIDAGEQQVSLANEFRVSRTAISNLYKNRQEILTRAVDDPHATHPKKSHKNKNYKSSRPTSTISQTRGVDSATTTSSGHDGIIIAYHEISLLRLSFNGSRIFDDGTTVSNPHQNKMNQEVRARRDSIQQLTENLVELSVHEAAAHSYPCKDLIAELRDESISSDMFRQRVTRLMRLLIEEAFTCLPHENAEVTTQHGDICHFAKTLDEGDICGISMESKGNVLLQAFLDISPTSPVGIVNGGENNCLNEHLPIISPDQVVLLFDIQCATGDEACEVLRHLVHERNVSAGQVYYVTIISSFEGLRKVFRKFPGVTLVTAQMDTLLDQNQQIRPGIGDFMQRFWGIRTDHCLKAGHHLFS</sequence>
<feature type="domain" description="Phosphoribosyltransferase" evidence="2">
    <location>
        <begin position="202"/>
        <end position="395"/>
    </location>
</feature>
<reference evidence="3 4" key="1">
    <citation type="journal article" date="2017" name="Genome Biol. Evol.">
        <title>Phytophthora megakarya and P. palmivora, closely related causal agents of cacao black pod rot, underwent increases in genome sizes and gene numbers by different mechanisms.</title>
        <authorList>
            <person name="Ali S.S."/>
            <person name="Shao J."/>
            <person name="Lary D.J."/>
            <person name="Kronmiller B."/>
            <person name="Shen D."/>
            <person name="Strem M.D."/>
            <person name="Amoako-Attah I."/>
            <person name="Akrofi A.Y."/>
            <person name="Begoude B.A."/>
            <person name="Ten Hoopen G.M."/>
            <person name="Coulibaly K."/>
            <person name="Kebe B.I."/>
            <person name="Melnick R.L."/>
            <person name="Guiltinan M.J."/>
            <person name="Tyler B.M."/>
            <person name="Meinhardt L.W."/>
            <person name="Bailey B.A."/>
        </authorList>
    </citation>
    <scope>NUCLEOTIDE SEQUENCE [LARGE SCALE GENOMIC DNA]</scope>
    <source>
        <strain evidence="4">sbr112.9</strain>
    </source>
</reference>
<name>A0A2P4XD38_9STRA</name>
<dbReference type="Pfam" id="PF14681">
    <property type="entry name" value="UPRTase"/>
    <property type="match status" value="1"/>
</dbReference>
<feature type="compositionally biased region" description="Basic and acidic residues" evidence="1">
    <location>
        <begin position="1"/>
        <end position="13"/>
    </location>
</feature>
<gene>
    <name evidence="3" type="ORF">PHPALM_21123</name>
</gene>
<dbReference type="InterPro" id="IPR029057">
    <property type="entry name" value="PRTase-like"/>
</dbReference>
<dbReference type="OrthoDB" id="127993at2759"/>
<accession>A0A2P4XD38</accession>
<dbReference type="InterPro" id="IPR000836">
    <property type="entry name" value="PRTase_dom"/>
</dbReference>
<feature type="compositionally biased region" description="Basic residues" evidence="1">
    <location>
        <begin position="95"/>
        <end position="107"/>
    </location>
</feature>
<organism evidence="3 4">
    <name type="scientific">Phytophthora palmivora</name>
    <dbReference type="NCBI Taxonomy" id="4796"/>
    <lineage>
        <taxon>Eukaryota</taxon>
        <taxon>Sar</taxon>
        <taxon>Stramenopiles</taxon>
        <taxon>Oomycota</taxon>
        <taxon>Peronosporomycetes</taxon>
        <taxon>Peronosporales</taxon>
        <taxon>Peronosporaceae</taxon>
        <taxon>Phytophthora</taxon>
    </lineage>
</organism>
<dbReference type="Proteomes" id="UP000237271">
    <property type="component" value="Unassembled WGS sequence"/>
</dbReference>
<feature type="region of interest" description="Disordered" evidence="1">
    <location>
        <begin position="1"/>
        <end position="36"/>
    </location>
</feature>
<evidence type="ECO:0000259" key="2">
    <source>
        <dbReference type="Pfam" id="PF14681"/>
    </source>
</evidence>
<comment type="caution">
    <text evidence="3">The sequence shown here is derived from an EMBL/GenBank/DDBJ whole genome shotgun (WGS) entry which is preliminary data.</text>
</comment>
<dbReference type="SUPFAM" id="SSF53271">
    <property type="entry name" value="PRTase-like"/>
    <property type="match status" value="1"/>
</dbReference>
<evidence type="ECO:0000313" key="3">
    <source>
        <dbReference type="EMBL" id="POM63466.1"/>
    </source>
</evidence>
<evidence type="ECO:0000313" key="4">
    <source>
        <dbReference type="Proteomes" id="UP000237271"/>
    </source>
</evidence>
<dbReference type="AlphaFoldDB" id="A0A2P4XD38"/>
<protein>
    <recommendedName>
        <fullName evidence="2">Phosphoribosyltransferase domain-containing protein</fullName>
    </recommendedName>
</protein>
<feature type="region of interest" description="Disordered" evidence="1">
    <location>
        <begin position="88"/>
        <end position="128"/>
    </location>
</feature>